<dbReference type="InterPro" id="IPR006127">
    <property type="entry name" value="ZnuA-like"/>
</dbReference>
<name>D5BV15_NITHN</name>
<evidence type="ECO:0000256" key="2">
    <source>
        <dbReference type="ARBA" id="ARBA00015915"/>
    </source>
</evidence>
<gene>
    <name evidence="7" type="ordered locus">Nhal_2277</name>
</gene>
<keyword evidence="5" id="KW-0862">Zinc</keyword>
<feature type="chain" id="PRO_5003069203" description="High-affinity zinc uptake system protein ZnuA" evidence="6">
    <location>
        <begin position="30"/>
        <end position="296"/>
    </location>
</feature>
<reference evidence="8" key="1">
    <citation type="submission" date="2010-04" db="EMBL/GenBank/DDBJ databases">
        <title>Complete genome sequence of Nitrosococcus halophilus Nc4, a salt-adapted, aerobic obligate ammonia-oxidizing sulfur purple bacterium.</title>
        <authorList>
            <consortium name="US DOE Joint Genome Institute"/>
            <person name="Campbell M.A."/>
            <person name="Malfatti S.A."/>
            <person name="Chain P.S.G."/>
            <person name="Heidelberg J.F."/>
            <person name="Ward B.B."/>
            <person name="Klotz M.G."/>
        </authorList>
    </citation>
    <scope>NUCLEOTIDE SEQUENCE [LARGE SCALE GENOMIC DNA]</scope>
    <source>
        <strain evidence="8">Nc4</strain>
    </source>
</reference>
<dbReference type="GO" id="GO:0046872">
    <property type="term" value="F:metal ion binding"/>
    <property type="evidence" value="ECO:0007669"/>
    <property type="project" value="InterPro"/>
</dbReference>
<dbReference type="PANTHER" id="PTHR42953:SF3">
    <property type="entry name" value="HIGH-AFFINITY ZINC UPTAKE SYSTEM PROTEIN ZNUA"/>
    <property type="match status" value="1"/>
</dbReference>
<keyword evidence="4 6" id="KW-0732">Signal</keyword>
<evidence type="ECO:0000256" key="4">
    <source>
        <dbReference type="ARBA" id="ARBA00022729"/>
    </source>
</evidence>
<keyword evidence="8" id="KW-1185">Reference proteome</keyword>
<evidence type="ECO:0000313" key="8">
    <source>
        <dbReference type="Proteomes" id="UP000001844"/>
    </source>
</evidence>
<sequence length="296" mass="33086">MKFGRRGVPAYLASLLAMMMGWWSSYAHAADPLSVFVSILPQKYFVERIGGNRVQVLVMVGPGQSPETYEPTPRQMVKLSQANLYFRIGVPFENIWLKRIIAANPNMEVVDCREGISLLSTGEAHGTGGEDEGHGATDPHLWTSPVLVKKMAVHIRNALAAVDPAYSHQFEANYQAFVQELEQLDRFIRQTLAEVTHHRFMVFHPAWRYFAHAYGLEEIAIEQAGKEPGAKSLAALIEWGRREGVRAIFVQKQSSRASAEVVARAIGAEIITLDPLAEDYVNNLRYVATVLARVLR</sequence>
<dbReference type="KEGG" id="nhl:Nhal_2277"/>
<dbReference type="OrthoDB" id="9793396at2"/>
<dbReference type="InterPro" id="IPR050492">
    <property type="entry name" value="Bact_metal-bind_prot9"/>
</dbReference>
<dbReference type="Gene3D" id="3.40.50.1980">
    <property type="entry name" value="Nitrogenase molybdenum iron protein domain"/>
    <property type="match status" value="2"/>
</dbReference>
<organism evidence="7 8">
    <name type="scientific">Nitrosococcus halophilus (strain Nc4)</name>
    <dbReference type="NCBI Taxonomy" id="472759"/>
    <lineage>
        <taxon>Bacteria</taxon>
        <taxon>Pseudomonadati</taxon>
        <taxon>Pseudomonadota</taxon>
        <taxon>Gammaproteobacteria</taxon>
        <taxon>Chromatiales</taxon>
        <taxon>Chromatiaceae</taxon>
        <taxon>Nitrosococcus</taxon>
    </lineage>
</organism>
<proteinExistence type="inferred from homology"/>
<dbReference type="eggNOG" id="COG0803">
    <property type="taxonomic scope" value="Bacteria"/>
</dbReference>
<dbReference type="AlphaFoldDB" id="D5BV15"/>
<evidence type="ECO:0000256" key="3">
    <source>
        <dbReference type="ARBA" id="ARBA00022448"/>
    </source>
</evidence>
<evidence type="ECO:0000256" key="5">
    <source>
        <dbReference type="ARBA" id="ARBA00022906"/>
    </source>
</evidence>
<comment type="similarity">
    <text evidence="1">Belongs to the bacterial solute-binding protein 9 family.</text>
</comment>
<dbReference type="STRING" id="472759.Nhal_2277"/>
<keyword evidence="5" id="KW-0864">Zinc transport</keyword>
<protein>
    <recommendedName>
        <fullName evidence="2">High-affinity zinc uptake system protein ZnuA</fullName>
    </recommendedName>
</protein>
<dbReference type="GO" id="GO:0006829">
    <property type="term" value="P:zinc ion transport"/>
    <property type="evidence" value="ECO:0007669"/>
    <property type="project" value="UniProtKB-KW"/>
</dbReference>
<dbReference type="SUPFAM" id="SSF53807">
    <property type="entry name" value="Helical backbone' metal receptor"/>
    <property type="match status" value="1"/>
</dbReference>
<feature type="signal peptide" evidence="6">
    <location>
        <begin position="1"/>
        <end position="29"/>
    </location>
</feature>
<dbReference type="Proteomes" id="UP000001844">
    <property type="component" value="Chromosome"/>
</dbReference>
<dbReference type="RefSeq" id="WP_013033227.1">
    <property type="nucleotide sequence ID" value="NC_013960.1"/>
</dbReference>
<evidence type="ECO:0000256" key="6">
    <source>
        <dbReference type="SAM" id="SignalP"/>
    </source>
</evidence>
<dbReference type="PANTHER" id="PTHR42953">
    <property type="entry name" value="HIGH-AFFINITY ZINC UPTAKE SYSTEM PROTEIN ZNUA-RELATED"/>
    <property type="match status" value="1"/>
</dbReference>
<dbReference type="Pfam" id="PF01297">
    <property type="entry name" value="ZnuA"/>
    <property type="match status" value="1"/>
</dbReference>
<dbReference type="HOGENOM" id="CLU_016838_1_0_6"/>
<accession>D5BV15</accession>
<evidence type="ECO:0000313" key="7">
    <source>
        <dbReference type="EMBL" id="ADE15365.1"/>
    </source>
</evidence>
<evidence type="ECO:0000256" key="1">
    <source>
        <dbReference type="ARBA" id="ARBA00011028"/>
    </source>
</evidence>
<dbReference type="EMBL" id="CP001798">
    <property type="protein sequence ID" value="ADE15365.1"/>
    <property type="molecule type" value="Genomic_DNA"/>
</dbReference>
<keyword evidence="5" id="KW-0406">Ion transport</keyword>
<keyword evidence="3" id="KW-0813">Transport</keyword>